<evidence type="ECO:0000256" key="1">
    <source>
        <dbReference type="SAM" id="SignalP"/>
    </source>
</evidence>
<evidence type="ECO:0000313" key="3">
    <source>
        <dbReference type="Proteomes" id="UP000177310"/>
    </source>
</evidence>
<feature type="chain" id="PRO_5009581509" evidence="1">
    <location>
        <begin position="28"/>
        <end position="137"/>
    </location>
</feature>
<dbReference type="Proteomes" id="UP000177310">
    <property type="component" value="Unassembled WGS sequence"/>
</dbReference>
<dbReference type="AlphaFoldDB" id="A0A1G1YCN7"/>
<keyword evidence="1" id="KW-0732">Signal</keyword>
<accession>A0A1G1YCN7</accession>
<name>A0A1G1YCN7_9BACT</name>
<protein>
    <submittedName>
        <fullName evidence="2">Uncharacterized protein</fullName>
    </submittedName>
</protein>
<evidence type="ECO:0000313" key="2">
    <source>
        <dbReference type="EMBL" id="OGY50103.1"/>
    </source>
</evidence>
<reference evidence="2 3" key="1">
    <citation type="journal article" date="2016" name="Nat. Commun.">
        <title>Thousands of microbial genomes shed light on interconnected biogeochemical processes in an aquifer system.</title>
        <authorList>
            <person name="Anantharaman K."/>
            <person name="Brown C.T."/>
            <person name="Hug L.A."/>
            <person name="Sharon I."/>
            <person name="Castelle C.J."/>
            <person name="Probst A.J."/>
            <person name="Thomas B.C."/>
            <person name="Singh A."/>
            <person name="Wilkins M.J."/>
            <person name="Karaoz U."/>
            <person name="Brodie E.L."/>
            <person name="Williams K.H."/>
            <person name="Hubbard S.S."/>
            <person name="Banfield J.F."/>
        </authorList>
    </citation>
    <scope>NUCLEOTIDE SEQUENCE [LARGE SCALE GENOMIC DNA]</scope>
</reference>
<organism evidence="2 3">
    <name type="scientific">Candidatus Buchananbacteria bacterium RIFCSPHIGHO2_02_FULL_56_16</name>
    <dbReference type="NCBI Taxonomy" id="1797542"/>
    <lineage>
        <taxon>Bacteria</taxon>
        <taxon>Candidatus Buchananiibacteriota</taxon>
    </lineage>
</organism>
<sequence length="137" mass="14831">MSKTMYLTAAALGVVTTTALVSLTTFAHPGDATATKPMIEHHQAMMQAFSDNDYESWAAQLREQAAAMRTRADALEANINEETFAKLQGAHQLLADGRVDEAKAIFESLGMPRHGFGHKMMGMHGTMAGQFQAESSN</sequence>
<dbReference type="EMBL" id="MHIL01000035">
    <property type="protein sequence ID" value="OGY50103.1"/>
    <property type="molecule type" value="Genomic_DNA"/>
</dbReference>
<feature type="signal peptide" evidence="1">
    <location>
        <begin position="1"/>
        <end position="27"/>
    </location>
</feature>
<gene>
    <name evidence="2" type="ORF">A3J59_04785</name>
</gene>
<dbReference type="STRING" id="1797542.A3J59_04785"/>
<proteinExistence type="predicted"/>
<comment type="caution">
    <text evidence="2">The sequence shown here is derived from an EMBL/GenBank/DDBJ whole genome shotgun (WGS) entry which is preliminary data.</text>
</comment>